<name>A0A559K8H5_9BACL</name>
<accession>A0A559K8H5</accession>
<reference evidence="1 2" key="1">
    <citation type="submission" date="2019-07" db="EMBL/GenBank/DDBJ databases">
        <authorList>
            <person name="Kim J."/>
        </authorList>
    </citation>
    <scope>NUCLEOTIDE SEQUENCE [LARGE SCALE GENOMIC DNA]</scope>
    <source>
        <strain evidence="1 2">JC52</strain>
    </source>
</reference>
<protein>
    <submittedName>
        <fullName evidence="1">Uncharacterized protein</fullName>
    </submittedName>
</protein>
<keyword evidence="2" id="KW-1185">Reference proteome</keyword>
<proteinExistence type="predicted"/>
<comment type="caution">
    <text evidence="1">The sequence shown here is derived from an EMBL/GenBank/DDBJ whole genome shotgun (WGS) entry which is preliminary data.</text>
</comment>
<dbReference type="AlphaFoldDB" id="A0A559K8H5"/>
<dbReference type="NCBIfam" id="NF038110">
    <property type="entry name" value="Lys_methyl_FliB"/>
    <property type="match status" value="1"/>
</dbReference>
<gene>
    <name evidence="1" type="ORF">FPZ49_18510</name>
</gene>
<evidence type="ECO:0000313" key="2">
    <source>
        <dbReference type="Proteomes" id="UP000317036"/>
    </source>
</evidence>
<dbReference type="EMBL" id="VNJI01000023">
    <property type="protein sequence ID" value="TVY08430.1"/>
    <property type="molecule type" value="Genomic_DNA"/>
</dbReference>
<organism evidence="1 2">
    <name type="scientific">Paenibacillus cremeus</name>
    <dbReference type="NCBI Taxonomy" id="2163881"/>
    <lineage>
        <taxon>Bacteria</taxon>
        <taxon>Bacillati</taxon>
        <taxon>Bacillota</taxon>
        <taxon>Bacilli</taxon>
        <taxon>Bacillales</taxon>
        <taxon>Paenibacillaceae</taxon>
        <taxon>Paenibacillus</taxon>
    </lineage>
</organism>
<sequence length="211" mass="24621">MFYQRVEECIQTKNIEEIPRQIGVFTHLIEEGSLREELANIPIRYQVQMDLTKRISDERVVLGGVNNPRYMECFSAMLHGIHCHDGVAIDTMAEHHTAAFSTYYQPFMEEHEYILENYLVNYAYKNMFPFGSHPGVYDNYVIMIVHYAMIKLHLIGMAGFHQGLTTELVIKLIQSFSKTVEHNTLFVRNIFKLLKDNQYTSMAYISILVKN</sequence>
<dbReference type="Proteomes" id="UP000317036">
    <property type="component" value="Unassembled WGS sequence"/>
</dbReference>
<evidence type="ECO:0000313" key="1">
    <source>
        <dbReference type="EMBL" id="TVY08430.1"/>
    </source>
</evidence>